<evidence type="ECO:0000256" key="1">
    <source>
        <dbReference type="ARBA" id="ARBA00012493"/>
    </source>
</evidence>
<dbReference type="InterPro" id="IPR000477">
    <property type="entry name" value="RT_dom"/>
</dbReference>
<evidence type="ECO:0000256" key="3">
    <source>
        <dbReference type="ARBA" id="ARBA00022695"/>
    </source>
</evidence>
<dbReference type="GO" id="GO:0046872">
    <property type="term" value="F:metal ion binding"/>
    <property type="evidence" value="ECO:0007669"/>
    <property type="project" value="UniProtKB-KW"/>
</dbReference>
<reference evidence="12" key="2">
    <citation type="submission" date="2021-07" db="EMBL/GenBank/DDBJ databases">
        <authorList>
            <consortium name="Clinical and Environmental Microbiology Branch: Whole genome sequencing antimicrobial resistance pathogens in the healthcare setting"/>
        </authorList>
    </citation>
    <scope>NUCLEOTIDE SEQUENCE</scope>
    <source>
        <strain evidence="12">2021DK-00049</strain>
    </source>
</reference>
<evidence type="ECO:0000256" key="4">
    <source>
        <dbReference type="ARBA" id="ARBA00022723"/>
    </source>
</evidence>
<dbReference type="NCBIfam" id="NF038233">
    <property type="entry name" value="retron_St85_RT"/>
    <property type="match status" value="1"/>
</dbReference>
<organism evidence="12">
    <name type="scientific">Citrobacter freundii</name>
    <dbReference type="NCBI Taxonomy" id="546"/>
    <lineage>
        <taxon>Bacteria</taxon>
        <taxon>Pseudomonadati</taxon>
        <taxon>Pseudomonadota</taxon>
        <taxon>Gammaproteobacteria</taxon>
        <taxon>Enterobacterales</taxon>
        <taxon>Enterobacteriaceae</taxon>
        <taxon>Citrobacter</taxon>
        <taxon>Citrobacter freundii complex</taxon>
    </lineage>
</organism>
<reference evidence="11 13" key="1">
    <citation type="submission" date="2018-09" db="EMBL/GenBank/DDBJ databases">
        <title>Whole genome sequencing of Citrobacter freundii AR_0116.</title>
        <authorList>
            <person name="Conlan S."/>
            <person name="Thomas P.J."/>
            <person name="Mullikin J."/>
            <person name="Frank K.M."/>
            <person name="Segre J.A."/>
        </authorList>
    </citation>
    <scope>NUCLEOTIDE SEQUENCE [LARGE SCALE GENOMIC DNA]</scope>
    <source>
        <strain evidence="11 13">AR_0116</strain>
    </source>
</reference>
<dbReference type="EMBL" id="ABBJDF010000017">
    <property type="protein sequence ID" value="EHT9939997.1"/>
    <property type="molecule type" value="Genomic_DNA"/>
</dbReference>
<dbReference type="Pfam" id="PF00078">
    <property type="entry name" value="RVT_1"/>
    <property type="match status" value="1"/>
</dbReference>
<dbReference type="PRINTS" id="PR00866">
    <property type="entry name" value="RNADNAPOLMS"/>
</dbReference>
<dbReference type="SUPFAM" id="SSF56672">
    <property type="entry name" value="DNA/RNA polymerases"/>
    <property type="match status" value="1"/>
</dbReference>
<dbReference type="GO" id="GO:0051607">
    <property type="term" value="P:defense response to virus"/>
    <property type="evidence" value="ECO:0007669"/>
    <property type="project" value="UniProtKB-KW"/>
</dbReference>
<evidence type="ECO:0000256" key="8">
    <source>
        <dbReference type="ARBA" id="ARBA00034120"/>
    </source>
</evidence>
<evidence type="ECO:0000256" key="9">
    <source>
        <dbReference type="ARBA" id="ARBA00048173"/>
    </source>
</evidence>
<keyword evidence="4" id="KW-0479">Metal-binding</keyword>
<evidence type="ECO:0000259" key="10">
    <source>
        <dbReference type="PROSITE" id="PS50878"/>
    </source>
</evidence>
<dbReference type="Proteomes" id="UP000263627">
    <property type="component" value="Chromosome"/>
</dbReference>
<name>A0AAD2XWU1_CITFR</name>
<dbReference type="GO" id="GO:0003964">
    <property type="term" value="F:RNA-directed DNA polymerase activity"/>
    <property type="evidence" value="ECO:0007669"/>
    <property type="project" value="UniProtKB-KW"/>
</dbReference>
<dbReference type="GO" id="GO:0003723">
    <property type="term" value="F:RNA binding"/>
    <property type="evidence" value="ECO:0007669"/>
    <property type="project" value="InterPro"/>
</dbReference>
<gene>
    <name evidence="11" type="ORF">AM363_28020</name>
    <name evidence="12" type="ORF">KY227_003095</name>
</gene>
<comment type="catalytic activity">
    <reaction evidence="9">
        <text>DNA(n) + a 2'-deoxyribonucleoside 5'-triphosphate = DNA(n+1) + diphosphate</text>
        <dbReference type="Rhea" id="RHEA:22508"/>
        <dbReference type="Rhea" id="RHEA-COMP:17339"/>
        <dbReference type="Rhea" id="RHEA-COMP:17340"/>
        <dbReference type="ChEBI" id="CHEBI:33019"/>
        <dbReference type="ChEBI" id="CHEBI:61560"/>
        <dbReference type="ChEBI" id="CHEBI:173112"/>
        <dbReference type="EC" id="2.7.7.49"/>
    </reaction>
</comment>
<evidence type="ECO:0000256" key="5">
    <source>
        <dbReference type="ARBA" id="ARBA00022842"/>
    </source>
</evidence>
<evidence type="ECO:0000313" key="11">
    <source>
        <dbReference type="EMBL" id="AXZ50487.1"/>
    </source>
</evidence>
<evidence type="ECO:0000256" key="6">
    <source>
        <dbReference type="ARBA" id="ARBA00022918"/>
    </source>
</evidence>
<dbReference type="InterPro" id="IPR000123">
    <property type="entry name" value="Reverse_transcriptase_msDNA"/>
</dbReference>
<evidence type="ECO:0000256" key="7">
    <source>
        <dbReference type="ARBA" id="ARBA00023118"/>
    </source>
</evidence>
<dbReference type="AlphaFoldDB" id="A0AAD2XWU1"/>
<dbReference type="Gene3D" id="3.30.70.270">
    <property type="match status" value="1"/>
</dbReference>
<proteinExistence type="inferred from homology"/>
<dbReference type="InterPro" id="IPR043502">
    <property type="entry name" value="DNA/RNA_pol_sf"/>
</dbReference>
<keyword evidence="2" id="KW-0808">Transferase</keyword>
<comment type="similarity">
    <text evidence="8">Belongs to the bacterial reverse transcriptase family.</text>
</comment>
<dbReference type="RefSeq" id="WP_119174661.1">
    <property type="nucleotide sequence ID" value="NZ_CP032184.1"/>
</dbReference>
<keyword evidence="7" id="KW-0051">Antiviral defense</keyword>
<dbReference type="InterPro" id="IPR051083">
    <property type="entry name" value="GrpII_Intron_Splice-Mob/Def"/>
</dbReference>
<evidence type="ECO:0000313" key="12">
    <source>
        <dbReference type="EMBL" id="EHT9939997.1"/>
    </source>
</evidence>
<keyword evidence="5" id="KW-0460">Magnesium</keyword>
<dbReference type="PANTHER" id="PTHR34047">
    <property type="entry name" value="NUCLEAR INTRON MATURASE 1, MITOCHONDRIAL-RELATED"/>
    <property type="match status" value="1"/>
</dbReference>
<evidence type="ECO:0000256" key="2">
    <source>
        <dbReference type="ARBA" id="ARBA00022679"/>
    </source>
</evidence>
<dbReference type="PANTHER" id="PTHR34047:SF7">
    <property type="entry name" value="RNA-DIRECTED DNA POLYMERASE"/>
    <property type="match status" value="1"/>
</dbReference>
<keyword evidence="3" id="KW-0548">Nucleotidyltransferase</keyword>
<dbReference type="InterPro" id="IPR043128">
    <property type="entry name" value="Rev_trsase/Diguanyl_cyclase"/>
</dbReference>
<feature type="domain" description="Reverse transcriptase" evidence="10">
    <location>
        <begin position="217"/>
        <end position="429"/>
    </location>
</feature>
<sequence length="502" mass="57103">MLTKADAYDFNHKLFIWALSVIQPASPYEVISYLSIILKDNGLLPAKDKINEYFKALASSEYINQVSKKNNLYSISLNGNEQLSPELKKLRDKLRIYLLDKTRVISKVKVLASTESKKMGGASPSSQLRFVLKDAPHPSVPWALGALPNHPRNTWVRIAEQINFGSMLSEASNAETHVHQTQHTIFPLNYGSYNSIDYNLIGNTGPTILASLIGVSPHLIAIMSMNPDKYYRSFKLNKKSGGHREILAPRKFMKVIQYWITDYFLFRLKIHASCYSYRKGVSIKDNAINHLNNEFIANIDVIDFFGTINKDMVQKCLVKNKIDMKLATAITEIVTFNGFLPQGAPSSPQISNAILFDFDNKISEACYVIGCVYTRYADDITISGSNRNNVIKMVKSAMQLLNESGFSVNDKKTRISSKNSRQIVTGILVNDVIRPTRKYRKRVRAAFDHALKDNDHSKETIYKLSGHLNYLKSFQQYGYEVNTIQYELILKYLKRKNILIKI</sequence>
<dbReference type="EMBL" id="CP032184">
    <property type="protein sequence ID" value="AXZ50487.1"/>
    <property type="molecule type" value="Genomic_DNA"/>
</dbReference>
<evidence type="ECO:0000313" key="13">
    <source>
        <dbReference type="Proteomes" id="UP000263627"/>
    </source>
</evidence>
<dbReference type="EC" id="2.7.7.49" evidence="1"/>
<dbReference type="PROSITE" id="PS50878">
    <property type="entry name" value="RT_POL"/>
    <property type="match status" value="1"/>
</dbReference>
<protein>
    <recommendedName>
        <fullName evidence="1">RNA-directed DNA polymerase</fullName>
        <ecNumber evidence="1">2.7.7.49</ecNumber>
    </recommendedName>
</protein>
<dbReference type="CDD" id="cd03487">
    <property type="entry name" value="RT_Bac_retron_II"/>
    <property type="match status" value="1"/>
</dbReference>
<keyword evidence="6 12" id="KW-0695">RNA-directed DNA polymerase</keyword>
<accession>A0AAD2XWU1</accession>